<reference evidence="2" key="2">
    <citation type="submission" date="2022-03" db="EMBL/GenBank/DDBJ databases">
        <title>Draft title - Genomic analysis of global carrot germplasm unveils the trajectory of domestication and the origin of high carotenoid orange carrot.</title>
        <authorList>
            <person name="Iorizzo M."/>
            <person name="Ellison S."/>
            <person name="Senalik D."/>
            <person name="Macko-Podgorni A."/>
            <person name="Grzebelus D."/>
            <person name="Bostan H."/>
            <person name="Rolling W."/>
            <person name="Curaba J."/>
            <person name="Simon P."/>
        </authorList>
    </citation>
    <scope>NUCLEOTIDE SEQUENCE</scope>
    <source>
        <tissue evidence="2">Leaf</tissue>
    </source>
</reference>
<reference evidence="2" key="1">
    <citation type="journal article" date="2016" name="Nat. Genet.">
        <title>A high-quality carrot genome assembly provides new insights into carotenoid accumulation and asterid genome evolution.</title>
        <authorList>
            <person name="Iorizzo M."/>
            <person name="Ellison S."/>
            <person name="Senalik D."/>
            <person name="Zeng P."/>
            <person name="Satapoomin P."/>
            <person name="Huang J."/>
            <person name="Bowman M."/>
            <person name="Iovene M."/>
            <person name="Sanseverino W."/>
            <person name="Cavagnaro P."/>
            <person name="Yildiz M."/>
            <person name="Macko-Podgorni A."/>
            <person name="Moranska E."/>
            <person name="Grzebelus E."/>
            <person name="Grzebelus D."/>
            <person name="Ashrafi H."/>
            <person name="Zheng Z."/>
            <person name="Cheng S."/>
            <person name="Spooner D."/>
            <person name="Van Deynze A."/>
            <person name="Simon P."/>
        </authorList>
    </citation>
    <scope>NUCLEOTIDE SEQUENCE</scope>
    <source>
        <tissue evidence="2">Leaf</tissue>
    </source>
</reference>
<feature type="compositionally biased region" description="Gly residues" evidence="1">
    <location>
        <begin position="14"/>
        <end position="33"/>
    </location>
</feature>
<dbReference type="Gramene" id="KZM83968">
    <property type="protein sequence ID" value="KZM83968"/>
    <property type="gene ID" value="DCAR_028610"/>
</dbReference>
<evidence type="ECO:0000256" key="1">
    <source>
        <dbReference type="SAM" id="MobiDB-lite"/>
    </source>
</evidence>
<dbReference type="Proteomes" id="UP000077755">
    <property type="component" value="Chromosome 8"/>
</dbReference>
<sequence length="136" mass="14752">MCISYYIQGAGSNGGDGGGRGSKAGRGRGGQGNGSVVELGNNGISVGREWVIKEQILSKMSRMRVLVMKGSKNRKHKHRRVVLCEESHMRGPTVASVLVITIKNQRGLKIGELFISSMEETSGRPRRKRLSATLSK</sequence>
<proteinExistence type="predicted"/>
<evidence type="ECO:0000313" key="3">
    <source>
        <dbReference type="Proteomes" id="UP000077755"/>
    </source>
</evidence>
<accession>A0A175YLF7</accession>
<evidence type="ECO:0000313" key="2">
    <source>
        <dbReference type="EMBL" id="WOH11243.1"/>
    </source>
</evidence>
<organism evidence="2 3">
    <name type="scientific">Daucus carota subsp. sativus</name>
    <name type="common">Carrot</name>
    <dbReference type="NCBI Taxonomy" id="79200"/>
    <lineage>
        <taxon>Eukaryota</taxon>
        <taxon>Viridiplantae</taxon>
        <taxon>Streptophyta</taxon>
        <taxon>Embryophyta</taxon>
        <taxon>Tracheophyta</taxon>
        <taxon>Spermatophyta</taxon>
        <taxon>Magnoliopsida</taxon>
        <taxon>eudicotyledons</taxon>
        <taxon>Gunneridae</taxon>
        <taxon>Pentapetalae</taxon>
        <taxon>asterids</taxon>
        <taxon>campanulids</taxon>
        <taxon>Apiales</taxon>
        <taxon>Apiaceae</taxon>
        <taxon>Apioideae</taxon>
        <taxon>Scandiceae</taxon>
        <taxon>Daucinae</taxon>
        <taxon>Daucus</taxon>
        <taxon>Daucus sect. Daucus</taxon>
    </lineage>
</organism>
<keyword evidence="3" id="KW-1185">Reference proteome</keyword>
<gene>
    <name evidence="2" type="ORF">DCAR_0830723</name>
</gene>
<dbReference type="AlphaFoldDB" id="A0A175YLF7"/>
<protein>
    <submittedName>
        <fullName evidence="2">Uncharacterized protein</fullName>
    </submittedName>
</protein>
<feature type="region of interest" description="Disordered" evidence="1">
    <location>
        <begin position="14"/>
        <end position="38"/>
    </location>
</feature>
<name>A0A175YLF7_DAUCS</name>
<dbReference type="EMBL" id="CP093350">
    <property type="protein sequence ID" value="WOH11243.1"/>
    <property type="molecule type" value="Genomic_DNA"/>
</dbReference>